<dbReference type="EMBL" id="AGYR01000047">
    <property type="protein sequence ID" value="ENZ10313.1"/>
    <property type="molecule type" value="Genomic_DNA"/>
</dbReference>
<dbReference type="Gene3D" id="1.10.10.10">
    <property type="entry name" value="Winged helix-like DNA-binding domain superfamily/Winged helix DNA-binding domain"/>
    <property type="match status" value="1"/>
</dbReference>
<dbReference type="PANTHER" id="PTHR30419:SF8">
    <property type="entry name" value="NITROGEN ASSIMILATION TRANSCRIPTIONAL ACTIVATOR-RELATED"/>
    <property type="match status" value="1"/>
</dbReference>
<dbReference type="InterPro" id="IPR050950">
    <property type="entry name" value="HTH-type_LysR_regulators"/>
</dbReference>
<evidence type="ECO:0000256" key="2">
    <source>
        <dbReference type="ARBA" id="ARBA00023015"/>
    </source>
</evidence>
<comment type="similarity">
    <text evidence="1">Belongs to the LysR transcriptional regulatory family.</text>
</comment>
<keyword evidence="4" id="KW-0804">Transcription</keyword>
<evidence type="ECO:0000256" key="4">
    <source>
        <dbReference type="ARBA" id="ARBA00023163"/>
    </source>
</evidence>
<name>A0A0E2HJ63_9FIRM</name>
<dbReference type="InterPro" id="IPR036390">
    <property type="entry name" value="WH_DNA-bd_sf"/>
</dbReference>
<dbReference type="Pfam" id="PF03466">
    <property type="entry name" value="LysR_substrate"/>
    <property type="match status" value="1"/>
</dbReference>
<dbReference type="Pfam" id="PF00126">
    <property type="entry name" value="HTH_1"/>
    <property type="match status" value="1"/>
</dbReference>
<dbReference type="FunFam" id="1.10.10.10:FF:000001">
    <property type="entry name" value="LysR family transcriptional regulator"/>
    <property type="match status" value="1"/>
</dbReference>
<evidence type="ECO:0000313" key="6">
    <source>
        <dbReference type="EMBL" id="ENZ10313.1"/>
    </source>
</evidence>
<reference evidence="6 7" key="1">
    <citation type="submission" date="2013-01" db="EMBL/GenBank/DDBJ databases">
        <title>The Genome Sequence of Clostridium clostridioforme 90A8.</title>
        <authorList>
            <consortium name="The Broad Institute Genome Sequencing Platform"/>
            <person name="Earl A."/>
            <person name="Ward D."/>
            <person name="Feldgarden M."/>
            <person name="Gevers D."/>
            <person name="Courvalin P."/>
            <person name="Lambert T."/>
            <person name="Walker B."/>
            <person name="Young S.K."/>
            <person name="Zeng Q."/>
            <person name="Gargeya S."/>
            <person name="Fitzgerald M."/>
            <person name="Haas B."/>
            <person name="Abouelleil A."/>
            <person name="Alvarado L."/>
            <person name="Arachchi H.M."/>
            <person name="Berlin A.M."/>
            <person name="Chapman S.B."/>
            <person name="Dewar J."/>
            <person name="Goldberg J."/>
            <person name="Griggs A."/>
            <person name="Gujja S."/>
            <person name="Hansen M."/>
            <person name="Howarth C."/>
            <person name="Imamovic A."/>
            <person name="Larimer J."/>
            <person name="McCowan C."/>
            <person name="Murphy C."/>
            <person name="Neiman D."/>
            <person name="Pearson M."/>
            <person name="Priest M."/>
            <person name="Roberts A."/>
            <person name="Saif S."/>
            <person name="Shea T."/>
            <person name="Sisk P."/>
            <person name="Sykes S."/>
            <person name="Wortman J."/>
            <person name="Nusbaum C."/>
            <person name="Birren B."/>
        </authorList>
    </citation>
    <scope>NUCLEOTIDE SEQUENCE [LARGE SCALE GENOMIC DNA]</scope>
    <source>
        <strain evidence="6 7">90A8</strain>
    </source>
</reference>
<evidence type="ECO:0000256" key="3">
    <source>
        <dbReference type="ARBA" id="ARBA00023125"/>
    </source>
</evidence>
<dbReference type="SUPFAM" id="SSF46785">
    <property type="entry name" value="Winged helix' DNA-binding domain"/>
    <property type="match status" value="1"/>
</dbReference>
<protein>
    <recommendedName>
        <fullName evidence="5">HTH lysR-type domain-containing protein</fullName>
    </recommendedName>
</protein>
<dbReference type="AlphaFoldDB" id="A0A0E2HJ63"/>
<evidence type="ECO:0000259" key="5">
    <source>
        <dbReference type="PROSITE" id="PS50931"/>
    </source>
</evidence>
<dbReference type="SUPFAM" id="SSF53850">
    <property type="entry name" value="Periplasmic binding protein-like II"/>
    <property type="match status" value="1"/>
</dbReference>
<comment type="caution">
    <text evidence="6">The sequence shown here is derived from an EMBL/GenBank/DDBJ whole genome shotgun (WGS) entry which is preliminary data.</text>
</comment>
<dbReference type="Gene3D" id="3.40.190.290">
    <property type="match status" value="1"/>
</dbReference>
<dbReference type="PATRIC" id="fig|999408.3.peg.4611"/>
<dbReference type="GO" id="GO:0003677">
    <property type="term" value="F:DNA binding"/>
    <property type="evidence" value="ECO:0007669"/>
    <property type="project" value="UniProtKB-KW"/>
</dbReference>
<dbReference type="PROSITE" id="PS50931">
    <property type="entry name" value="HTH_LYSR"/>
    <property type="match status" value="1"/>
</dbReference>
<dbReference type="InterPro" id="IPR036388">
    <property type="entry name" value="WH-like_DNA-bd_sf"/>
</dbReference>
<dbReference type="CDD" id="cd05466">
    <property type="entry name" value="PBP2_LTTR_substrate"/>
    <property type="match status" value="1"/>
</dbReference>
<dbReference type="InterPro" id="IPR000847">
    <property type="entry name" value="LysR_HTH_N"/>
</dbReference>
<keyword evidence="3" id="KW-0238">DNA-binding</keyword>
<evidence type="ECO:0000256" key="1">
    <source>
        <dbReference type="ARBA" id="ARBA00009437"/>
    </source>
</evidence>
<sequence length="316" mass="36643">MDLKQLEYIIAIADYGNITKAAEALFITQSGLNQQLIRLEKELNIQLFERNKRHLHLTQAGEIYVNHAREMIKLKHNAYSMIQDLADNITGDIFWGLPFEHGVDMFLYVSTAFNKRYPGITIHLEEHKVSDQHEMLSKGLLDLIFVMLTDKDKLDNEYIHLCNEKLVLGIPIQHPMAQYAAPPGEPLSTISLSHFRDDSFCLMFAGSTQRTIIDPLFTHAGFQPNLFCESTMNRTLSKLVEYNLCCTIMPQSYARFNNKVAWFYLDENPEWEWSIAHSHSMHLTKPTRYLIQLAKDYAHKMEEYWAENCIGNPNLI</sequence>
<dbReference type="GO" id="GO:0005829">
    <property type="term" value="C:cytosol"/>
    <property type="evidence" value="ECO:0007669"/>
    <property type="project" value="TreeGrafter"/>
</dbReference>
<dbReference type="HOGENOM" id="CLU_039613_6_2_9"/>
<keyword evidence="2" id="KW-0805">Transcription regulation</keyword>
<dbReference type="Proteomes" id="UP000013085">
    <property type="component" value="Unassembled WGS sequence"/>
</dbReference>
<dbReference type="PRINTS" id="PR00039">
    <property type="entry name" value="HTHLYSR"/>
</dbReference>
<dbReference type="GO" id="GO:0003700">
    <property type="term" value="F:DNA-binding transcription factor activity"/>
    <property type="evidence" value="ECO:0007669"/>
    <property type="project" value="InterPro"/>
</dbReference>
<dbReference type="InterPro" id="IPR005119">
    <property type="entry name" value="LysR_subst-bd"/>
</dbReference>
<feature type="domain" description="HTH lysR-type" evidence="5">
    <location>
        <begin position="1"/>
        <end position="58"/>
    </location>
</feature>
<proteinExistence type="inferred from homology"/>
<organism evidence="6 7">
    <name type="scientific">[Clostridium] clostridioforme 90A8</name>
    <dbReference type="NCBI Taxonomy" id="999408"/>
    <lineage>
        <taxon>Bacteria</taxon>
        <taxon>Bacillati</taxon>
        <taxon>Bacillota</taxon>
        <taxon>Clostridia</taxon>
        <taxon>Lachnospirales</taxon>
        <taxon>Lachnospiraceae</taxon>
        <taxon>Enterocloster</taxon>
    </lineage>
</organism>
<evidence type="ECO:0000313" key="7">
    <source>
        <dbReference type="Proteomes" id="UP000013085"/>
    </source>
</evidence>
<accession>A0A0E2HJ63</accession>
<dbReference type="GeneID" id="57964225"/>
<gene>
    <name evidence="6" type="ORF">HMPREF1090_04294</name>
</gene>
<dbReference type="PANTHER" id="PTHR30419">
    <property type="entry name" value="HTH-TYPE TRANSCRIPTIONAL REGULATOR YBHD"/>
    <property type="match status" value="1"/>
</dbReference>
<dbReference type="RefSeq" id="WP_002594072.1">
    <property type="nucleotide sequence ID" value="NZ_KB850983.1"/>
</dbReference>